<accession>A0A9D2NJK0</accession>
<keyword evidence="1" id="KW-0812">Transmembrane</keyword>
<name>A0A9D2NJK0_9FIRM</name>
<evidence type="ECO:0000313" key="2">
    <source>
        <dbReference type="EMBL" id="HJC25431.1"/>
    </source>
</evidence>
<feature type="transmembrane region" description="Helical" evidence="1">
    <location>
        <begin position="105"/>
        <end position="122"/>
    </location>
</feature>
<reference evidence="2" key="2">
    <citation type="submission" date="2021-04" db="EMBL/GenBank/DDBJ databases">
        <authorList>
            <person name="Gilroy R."/>
        </authorList>
    </citation>
    <scope>NUCLEOTIDE SEQUENCE</scope>
    <source>
        <strain evidence="2">USAMLcec2-132</strain>
    </source>
</reference>
<gene>
    <name evidence="2" type="ORF">H9761_17320</name>
</gene>
<dbReference type="EMBL" id="DWWS01000065">
    <property type="protein sequence ID" value="HJC25431.1"/>
    <property type="molecule type" value="Genomic_DNA"/>
</dbReference>
<evidence type="ECO:0000256" key="1">
    <source>
        <dbReference type="SAM" id="Phobius"/>
    </source>
</evidence>
<feature type="transmembrane region" description="Helical" evidence="1">
    <location>
        <begin position="147"/>
        <end position="167"/>
    </location>
</feature>
<dbReference type="InterPro" id="IPR047928">
    <property type="entry name" value="Perm_prefix_1"/>
</dbReference>
<protein>
    <submittedName>
        <fullName evidence="2">Uncharacterized protein</fullName>
    </submittedName>
</protein>
<keyword evidence="1" id="KW-1133">Transmembrane helix</keyword>
<organism evidence="2 3">
    <name type="scientific">Candidatus Eisenbergiella merdavium</name>
    <dbReference type="NCBI Taxonomy" id="2838551"/>
    <lineage>
        <taxon>Bacteria</taxon>
        <taxon>Bacillati</taxon>
        <taxon>Bacillota</taxon>
        <taxon>Clostridia</taxon>
        <taxon>Lachnospirales</taxon>
        <taxon>Lachnospiraceae</taxon>
        <taxon>Eisenbergiella</taxon>
    </lineage>
</organism>
<reference evidence="2" key="1">
    <citation type="journal article" date="2021" name="PeerJ">
        <title>Extensive microbial diversity within the chicken gut microbiome revealed by metagenomics and culture.</title>
        <authorList>
            <person name="Gilroy R."/>
            <person name="Ravi A."/>
            <person name="Getino M."/>
            <person name="Pursley I."/>
            <person name="Horton D.L."/>
            <person name="Alikhan N.F."/>
            <person name="Baker D."/>
            <person name="Gharbi K."/>
            <person name="Hall N."/>
            <person name="Watson M."/>
            <person name="Adriaenssens E.M."/>
            <person name="Foster-Nyarko E."/>
            <person name="Jarju S."/>
            <person name="Secka A."/>
            <person name="Antonio M."/>
            <person name="Oren A."/>
            <person name="Chaudhuri R.R."/>
            <person name="La Ragione R."/>
            <person name="Hildebrand F."/>
            <person name="Pallen M.J."/>
        </authorList>
    </citation>
    <scope>NUCLEOTIDE SEQUENCE</scope>
    <source>
        <strain evidence="2">USAMLcec2-132</strain>
    </source>
</reference>
<dbReference type="NCBIfam" id="NF038403">
    <property type="entry name" value="perm_prefix_1"/>
    <property type="match status" value="1"/>
</dbReference>
<keyword evidence="1" id="KW-0472">Membrane</keyword>
<sequence>MIEIKEYVDGLFRHQHLTPEVKDLKEEILSNMLAKRDDLIAQGLDANSATEKAKESLSAIDYLIDGNQLTDIGKYHLECAQTLLLNSILFWIFSLPLLFTGYALFSYMGFMLVILFGCTCLWRKNKNTSGFVFLSVTASKRRKKNAWIVWALFFLVAAGTMAALTFGSDIWFGRPLNINGPYQMANIAVRFYLPLLTIMIPITFSNFSKILQKCGKGQENE</sequence>
<proteinExistence type="predicted"/>
<comment type="caution">
    <text evidence="2">The sequence shown here is derived from an EMBL/GenBank/DDBJ whole genome shotgun (WGS) entry which is preliminary data.</text>
</comment>
<dbReference type="AlphaFoldDB" id="A0A9D2NJK0"/>
<dbReference type="Proteomes" id="UP000823891">
    <property type="component" value="Unassembled WGS sequence"/>
</dbReference>
<feature type="transmembrane region" description="Helical" evidence="1">
    <location>
        <begin position="187"/>
        <end position="207"/>
    </location>
</feature>
<evidence type="ECO:0000313" key="3">
    <source>
        <dbReference type="Proteomes" id="UP000823891"/>
    </source>
</evidence>